<proteinExistence type="predicted"/>
<evidence type="ECO:0000313" key="2">
    <source>
        <dbReference type="EMBL" id="GFR37113.1"/>
    </source>
</evidence>
<organism evidence="2 3">
    <name type="scientific">Insulibacter thermoxylanivorax</name>
    <dbReference type="NCBI Taxonomy" id="2749268"/>
    <lineage>
        <taxon>Bacteria</taxon>
        <taxon>Bacillati</taxon>
        <taxon>Bacillota</taxon>
        <taxon>Bacilli</taxon>
        <taxon>Bacillales</taxon>
        <taxon>Paenibacillaceae</taxon>
        <taxon>Insulibacter</taxon>
    </lineage>
</organism>
<keyword evidence="3" id="KW-1185">Reference proteome</keyword>
<dbReference type="PANTHER" id="PTHR43649">
    <property type="entry name" value="ARABINOSE-BINDING PROTEIN-RELATED"/>
    <property type="match status" value="1"/>
</dbReference>
<dbReference type="Proteomes" id="UP000654993">
    <property type="component" value="Unassembled WGS sequence"/>
</dbReference>
<evidence type="ECO:0000256" key="1">
    <source>
        <dbReference type="SAM" id="SignalP"/>
    </source>
</evidence>
<gene>
    <name evidence="2" type="ORF">PRECH8_04090</name>
</gene>
<dbReference type="SUPFAM" id="SSF53850">
    <property type="entry name" value="Periplasmic binding protein-like II"/>
    <property type="match status" value="1"/>
</dbReference>
<name>A0A916QDL0_9BACL</name>
<dbReference type="AlphaFoldDB" id="A0A916QDL0"/>
<protein>
    <submittedName>
        <fullName evidence="2">ABC transporter substrate-binding protein</fullName>
    </submittedName>
</protein>
<comment type="caution">
    <text evidence="2">The sequence shown here is derived from an EMBL/GenBank/DDBJ whole genome shotgun (WGS) entry which is preliminary data.</text>
</comment>
<dbReference type="EMBL" id="BMAQ01000003">
    <property type="protein sequence ID" value="GFR37113.1"/>
    <property type="molecule type" value="Genomic_DNA"/>
</dbReference>
<dbReference type="Gene3D" id="3.40.190.10">
    <property type="entry name" value="Periplasmic binding protein-like II"/>
    <property type="match status" value="2"/>
</dbReference>
<dbReference type="InterPro" id="IPR050490">
    <property type="entry name" value="Bact_solute-bd_prot1"/>
</dbReference>
<reference evidence="2" key="2">
    <citation type="journal article" date="2021" name="Data Brief">
        <title>Draft genome sequence data of the facultative, thermophilic, xylanolytic bacterium Paenibacillus sp. strain DA-C8.</title>
        <authorList>
            <person name="Chhe C."/>
            <person name="Uke A."/>
            <person name="Baramee S."/>
            <person name="Ungkulpasvich U."/>
            <person name="Tachaapaikoon C."/>
            <person name="Pason P."/>
            <person name="Waeonukul R."/>
            <person name="Ratanakhanokchai K."/>
            <person name="Kosugi A."/>
        </authorList>
    </citation>
    <scope>NUCLEOTIDE SEQUENCE</scope>
    <source>
        <strain evidence="2">DA-C8</strain>
    </source>
</reference>
<sequence>MRKRKILLICMAFIMMASLFAACSGGKDANTQPANTPGTTNGGNNGDGGLEPVTFTYFNFQNRAQDKMASETTIGKILQDQTGVDWKIEYLVGDAETKSGVMMAGGDYPDVIGLDGQYEKFLDAGALLPLDDLIEQHGPNIKRVYEPYFDLMRHSDGHIYILPYSANVGYIPEPDIGQGAFWIQRSVLKEFGYPFVTTLNEYFDLIRQYIQKYPTTEDGARRIGFAIYAPTGAFYTVTNASNHLAGYPNDGDVMIDMETYEAKMYAGSEWEKRWVKALNDLNAEGLFDPETFTMDQDQFIEKMTTGRLLGFFAYGWQVGEATNVLRTGPDEMRYAPLPVTFEEGIKDQYLDPPSFVANRGVALSVKAKDPVRIIQYFDNMLKEENQKLIQWGIEGENYLVDENGRFYMTKEQLDNRNDNQFKEKFGWMDFEYGWPRYGNNSVFEDGNAFAVGNQPEIFQMGLTDGDKAILEAFGAETFSGYFSEPDERPWYPAWSFTIEQGSPEQLVKKQVEELQLQYVTQMVLANPADFEGLWERYTQELSRLDIARYEQFMTEEVKKRLN</sequence>
<feature type="signal peptide" evidence="1">
    <location>
        <begin position="1"/>
        <end position="21"/>
    </location>
</feature>
<reference evidence="2" key="1">
    <citation type="submission" date="2020-08" db="EMBL/GenBank/DDBJ databases">
        <authorList>
            <person name="Uke A."/>
            <person name="Chhe C."/>
            <person name="Baramee S."/>
            <person name="Kosugi A."/>
        </authorList>
    </citation>
    <scope>NUCLEOTIDE SEQUENCE</scope>
    <source>
        <strain evidence="2">DA-C8</strain>
    </source>
</reference>
<dbReference type="PROSITE" id="PS51257">
    <property type="entry name" value="PROKAR_LIPOPROTEIN"/>
    <property type="match status" value="1"/>
</dbReference>
<evidence type="ECO:0000313" key="3">
    <source>
        <dbReference type="Proteomes" id="UP000654993"/>
    </source>
</evidence>
<dbReference type="RefSeq" id="WP_200965404.1">
    <property type="nucleotide sequence ID" value="NZ_BMAQ01000003.1"/>
</dbReference>
<dbReference type="PANTHER" id="PTHR43649:SF12">
    <property type="entry name" value="DIACETYLCHITOBIOSE BINDING PROTEIN DASA"/>
    <property type="match status" value="1"/>
</dbReference>
<accession>A0A916QDL0</accession>
<feature type="chain" id="PRO_5038469048" evidence="1">
    <location>
        <begin position="22"/>
        <end position="562"/>
    </location>
</feature>
<keyword evidence="1" id="KW-0732">Signal</keyword>